<accession>A0AA88AYS0</accession>
<dbReference type="Pfam" id="PF00732">
    <property type="entry name" value="GMC_oxred_N"/>
    <property type="match status" value="1"/>
</dbReference>
<dbReference type="SUPFAM" id="SSF51905">
    <property type="entry name" value="FAD/NAD(P)-binding domain"/>
    <property type="match status" value="1"/>
</dbReference>
<dbReference type="GO" id="GO:0046593">
    <property type="term" value="F:mandelonitrile lyase activity"/>
    <property type="evidence" value="ECO:0007669"/>
    <property type="project" value="UniProtKB-EC"/>
</dbReference>
<dbReference type="SUPFAM" id="SSF54373">
    <property type="entry name" value="FAD-linked reductases, C-terminal domain"/>
    <property type="match status" value="1"/>
</dbReference>
<name>A0AA88AYS0_FICCA</name>
<comment type="caution">
    <text evidence="11">The sequence shown here is derived from an EMBL/GenBank/DDBJ whole genome shotgun (WGS) entry which is preliminary data.</text>
</comment>
<comment type="cofactor">
    <cofactor evidence="2">
        <name>FAD</name>
        <dbReference type="ChEBI" id="CHEBI:57692"/>
    </cofactor>
</comment>
<dbReference type="PANTHER" id="PTHR45968">
    <property type="entry name" value="OSJNBA0019K04.7 PROTEIN"/>
    <property type="match status" value="1"/>
</dbReference>
<keyword evidence="8" id="KW-1015">Disulfide bond</keyword>
<gene>
    <name evidence="11" type="ORF">TIFTF001_021315</name>
</gene>
<evidence type="ECO:0000256" key="7">
    <source>
        <dbReference type="ARBA" id="ARBA00022827"/>
    </source>
</evidence>
<evidence type="ECO:0000313" key="12">
    <source>
        <dbReference type="Proteomes" id="UP001187192"/>
    </source>
</evidence>
<dbReference type="PANTHER" id="PTHR45968:SF23">
    <property type="entry name" value="GLUCOSE-METHANOL-CHOLINE OXIDOREDUCTASE N-TERMINAL DOMAIN-CONTAINING PROTEIN"/>
    <property type="match status" value="1"/>
</dbReference>
<dbReference type="InterPro" id="IPR007867">
    <property type="entry name" value="GMC_OxRtase_C"/>
</dbReference>
<evidence type="ECO:0000259" key="10">
    <source>
        <dbReference type="PROSITE" id="PS00624"/>
    </source>
</evidence>
<evidence type="ECO:0000256" key="2">
    <source>
        <dbReference type="ARBA" id="ARBA00001974"/>
    </source>
</evidence>
<reference evidence="11" key="1">
    <citation type="submission" date="2023-07" db="EMBL/GenBank/DDBJ databases">
        <title>draft genome sequence of fig (Ficus carica).</title>
        <authorList>
            <person name="Takahashi T."/>
            <person name="Nishimura K."/>
        </authorList>
    </citation>
    <scope>NUCLEOTIDE SEQUENCE</scope>
</reference>
<keyword evidence="9" id="KW-0456">Lyase</keyword>
<dbReference type="InterPro" id="IPR036188">
    <property type="entry name" value="FAD/NAD-bd_sf"/>
</dbReference>
<dbReference type="Pfam" id="PF05199">
    <property type="entry name" value="GMC_oxred_C"/>
    <property type="match status" value="1"/>
</dbReference>
<keyword evidence="12" id="KW-1185">Reference proteome</keyword>
<sequence length="294" mass="32323">MIMMAFKEGLKVRYSRKYLSVREVILSAGAIGSPHLLLLSGVGPLNELSPLHILVLHQQPHVGKFMADNPRNTISIVLPSSVNASYLQVVGITPDFYVESVSSVTPFASLSKPSSLLGNLSTPVNLSIASLGYKVPGPASYGFLSLASSADVRVSPNVQFNYFSDPMDRARCVKGLRKAGDMLRTNTLARFKFDKDLQGENGFKFFGPVLPVDYLLNTSSLENFCRRTTTTWWHFHGGCLVGKVVDGDFRVTGINALRVVDSYIFNFSPGTNPQATLMMMGRYAGLKMLQQRMD</sequence>
<dbReference type="Gene3D" id="3.30.410.40">
    <property type="match status" value="1"/>
</dbReference>
<comment type="catalytic activity">
    <reaction evidence="1">
        <text>(R)-mandelonitrile = benzaldehyde + hydrogen cyanide</text>
        <dbReference type="Rhea" id="RHEA:18313"/>
        <dbReference type="ChEBI" id="CHEBI:17169"/>
        <dbReference type="ChEBI" id="CHEBI:18407"/>
        <dbReference type="ChEBI" id="CHEBI:18450"/>
        <dbReference type="EC" id="4.1.2.10"/>
    </reaction>
</comment>
<feature type="domain" description="Glucose-methanol-choline oxidoreductase N-terminal" evidence="10">
    <location>
        <begin position="29"/>
        <end position="43"/>
    </location>
</feature>
<proteinExistence type="predicted"/>
<evidence type="ECO:0000256" key="1">
    <source>
        <dbReference type="ARBA" id="ARBA00001147"/>
    </source>
</evidence>
<dbReference type="EMBL" id="BTGU01000040">
    <property type="protein sequence ID" value="GMN52161.1"/>
    <property type="molecule type" value="Genomic_DNA"/>
</dbReference>
<keyword evidence="5" id="KW-0285">Flavoprotein</keyword>
<evidence type="ECO:0000313" key="11">
    <source>
        <dbReference type="EMBL" id="GMN52161.1"/>
    </source>
</evidence>
<dbReference type="GO" id="GO:0050660">
    <property type="term" value="F:flavin adenine dinucleotide binding"/>
    <property type="evidence" value="ECO:0007669"/>
    <property type="project" value="InterPro"/>
</dbReference>
<dbReference type="GO" id="GO:0016614">
    <property type="term" value="F:oxidoreductase activity, acting on CH-OH group of donors"/>
    <property type="evidence" value="ECO:0007669"/>
    <property type="project" value="InterPro"/>
</dbReference>
<evidence type="ECO:0000256" key="6">
    <source>
        <dbReference type="ARBA" id="ARBA00022729"/>
    </source>
</evidence>
<organism evidence="11 12">
    <name type="scientific">Ficus carica</name>
    <name type="common">Common fig</name>
    <dbReference type="NCBI Taxonomy" id="3494"/>
    <lineage>
        <taxon>Eukaryota</taxon>
        <taxon>Viridiplantae</taxon>
        <taxon>Streptophyta</taxon>
        <taxon>Embryophyta</taxon>
        <taxon>Tracheophyta</taxon>
        <taxon>Spermatophyta</taxon>
        <taxon>Magnoliopsida</taxon>
        <taxon>eudicotyledons</taxon>
        <taxon>Gunneridae</taxon>
        <taxon>Pentapetalae</taxon>
        <taxon>rosids</taxon>
        <taxon>fabids</taxon>
        <taxon>Rosales</taxon>
        <taxon>Moraceae</taxon>
        <taxon>Ficeae</taxon>
        <taxon>Ficus</taxon>
    </lineage>
</organism>
<evidence type="ECO:0000256" key="5">
    <source>
        <dbReference type="ARBA" id="ARBA00022630"/>
    </source>
</evidence>
<evidence type="ECO:0000256" key="8">
    <source>
        <dbReference type="ARBA" id="ARBA00023157"/>
    </source>
</evidence>
<dbReference type="PROSITE" id="PS00624">
    <property type="entry name" value="GMC_OXRED_2"/>
    <property type="match status" value="1"/>
</dbReference>
<dbReference type="Proteomes" id="UP001187192">
    <property type="component" value="Unassembled WGS sequence"/>
</dbReference>
<protein>
    <recommendedName>
        <fullName evidence="4">(R)-mandelonitrile lyase</fullName>
        <ecNumber evidence="4">4.1.2.10</ecNumber>
    </recommendedName>
</protein>
<dbReference type="InterPro" id="IPR051871">
    <property type="entry name" value="GMC_Oxidoreductase-Related"/>
</dbReference>
<dbReference type="EC" id="4.1.2.10" evidence="4"/>
<keyword evidence="6" id="KW-0732">Signal</keyword>
<evidence type="ECO:0000256" key="9">
    <source>
        <dbReference type="ARBA" id="ARBA00023239"/>
    </source>
</evidence>
<keyword evidence="7" id="KW-0274">FAD</keyword>
<dbReference type="AlphaFoldDB" id="A0AA88AYS0"/>
<comment type="subunit">
    <text evidence="3">Monomer.</text>
</comment>
<dbReference type="InterPro" id="IPR000172">
    <property type="entry name" value="GMC_OxRdtase_N"/>
</dbReference>
<evidence type="ECO:0000256" key="4">
    <source>
        <dbReference type="ARBA" id="ARBA00013074"/>
    </source>
</evidence>
<dbReference type="Gene3D" id="3.50.50.60">
    <property type="entry name" value="FAD/NAD(P)-binding domain"/>
    <property type="match status" value="1"/>
</dbReference>
<evidence type="ECO:0000256" key="3">
    <source>
        <dbReference type="ARBA" id="ARBA00011245"/>
    </source>
</evidence>